<dbReference type="AlphaFoldDB" id="A0A834IM77"/>
<reference evidence="2" key="1">
    <citation type="submission" date="2020-08" db="EMBL/GenBank/DDBJ databases">
        <title>Genome sequencing and assembly of the red palm weevil Rhynchophorus ferrugineus.</title>
        <authorList>
            <person name="Dias G.B."/>
            <person name="Bergman C.M."/>
            <person name="Manee M."/>
        </authorList>
    </citation>
    <scope>NUCLEOTIDE SEQUENCE</scope>
    <source>
        <strain evidence="2">AA-2017</strain>
        <tissue evidence="2">Whole larva</tissue>
    </source>
</reference>
<evidence type="ECO:0000313" key="2">
    <source>
        <dbReference type="EMBL" id="KAF7280433.1"/>
    </source>
</evidence>
<sequence length="164" mass="19495">MNKRRTALTDLFKVNYRTACERRKRMRAMRFERSQQKESGRPLIRLLYGDNLDRYYPGTVARLRPLSVKRKGQEDNERKNLRRPRLRNLECRRRETLESSYNKGTEKKPFSMSDLTVTVKALLATEDMSRPSPSRKKNKDCIILFSIRERVSNNLELVKNKGEK</sequence>
<accession>A0A834IM77</accession>
<comment type="caution">
    <text evidence="2">The sequence shown here is derived from an EMBL/GenBank/DDBJ whole genome shotgun (WGS) entry which is preliminary data.</text>
</comment>
<organism evidence="2 3">
    <name type="scientific">Rhynchophorus ferrugineus</name>
    <name type="common">Red palm weevil</name>
    <name type="synonym">Curculio ferrugineus</name>
    <dbReference type="NCBI Taxonomy" id="354439"/>
    <lineage>
        <taxon>Eukaryota</taxon>
        <taxon>Metazoa</taxon>
        <taxon>Ecdysozoa</taxon>
        <taxon>Arthropoda</taxon>
        <taxon>Hexapoda</taxon>
        <taxon>Insecta</taxon>
        <taxon>Pterygota</taxon>
        <taxon>Neoptera</taxon>
        <taxon>Endopterygota</taxon>
        <taxon>Coleoptera</taxon>
        <taxon>Polyphaga</taxon>
        <taxon>Cucujiformia</taxon>
        <taxon>Curculionidae</taxon>
        <taxon>Dryophthorinae</taxon>
        <taxon>Rhynchophorus</taxon>
    </lineage>
</organism>
<name>A0A834IM77_RHYFE</name>
<proteinExistence type="predicted"/>
<keyword evidence="3" id="KW-1185">Reference proteome</keyword>
<dbReference type="Proteomes" id="UP000625711">
    <property type="component" value="Unassembled WGS sequence"/>
</dbReference>
<protein>
    <submittedName>
        <fullName evidence="2">Uncharacterized protein</fullName>
    </submittedName>
</protein>
<evidence type="ECO:0000313" key="3">
    <source>
        <dbReference type="Proteomes" id="UP000625711"/>
    </source>
</evidence>
<evidence type="ECO:0000256" key="1">
    <source>
        <dbReference type="SAM" id="MobiDB-lite"/>
    </source>
</evidence>
<dbReference type="EMBL" id="JAACXV010000296">
    <property type="protein sequence ID" value="KAF7280433.1"/>
    <property type="molecule type" value="Genomic_DNA"/>
</dbReference>
<gene>
    <name evidence="2" type="ORF">GWI33_005871</name>
</gene>
<feature type="region of interest" description="Disordered" evidence="1">
    <location>
        <begin position="67"/>
        <end position="89"/>
    </location>
</feature>